<proteinExistence type="predicted"/>
<dbReference type="PANTHER" id="PTHR43775">
    <property type="entry name" value="FATTY ACID SYNTHASE"/>
    <property type="match status" value="1"/>
</dbReference>
<evidence type="ECO:0000259" key="4">
    <source>
        <dbReference type="PROSITE" id="PS52019"/>
    </source>
</evidence>
<feature type="region of interest" description="C-terminal hotdog fold" evidence="3">
    <location>
        <begin position="176"/>
        <end position="321"/>
    </location>
</feature>
<dbReference type="Gene3D" id="3.10.129.110">
    <property type="entry name" value="Polyketide synthase dehydratase"/>
    <property type="match status" value="1"/>
</dbReference>
<dbReference type="AlphaFoldDB" id="A0A5A9YXY8"/>
<dbReference type="PROSITE" id="PS52019">
    <property type="entry name" value="PKS_MFAS_DH"/>
    <property type="match status" value="1"/>
</dbReference>
<dbReference type="InterPro" id="IPR049900">
    <property type="entry name" value="PKS_mFAS_DH"/>
</dbReference>
<feature type="non-terminal residue" evidence="5">
    <location>
        <position position="431"/>
    </location>
</feature>
<dbReference type="InterPro" id="IPR042104">
    <property type="entry name" value="PKS_dehydratase_sf"/>
</dbReference>
<keyword evidence="2" id="KW-0511">Multifunctional enzyme</keyword>
<dbReference type="InterPro" id="IPR049551">
    <property type="entry name" value="PKS_DH_C"/>
</dbReference>
<dbReference type="RefSeq" id="WP_188114428.1">
    <property type="nucleotide sequence ID" value="NZ_VDFC01000214.1"/>
</dbReference>
<dbReference type="Pfam" id="PF21089">
    <property type="entry name" value="PKS_DH_N"/>
    <property type="match status" value="1"/>
</dbReference>
<evidence type="ECO:0000256" key="1">
    <source>
        <dbReference type="ARBA" id="ARBA00022679"/>
    </source>
</evidence>
<dbReference type="InterPro" id="IPR036291">
    <property type="entry name" value="NAD(P)-bd_dom_sf"/>
</dbReference>
<keyword evidence="6" id="KW-1185">Reference proteome</keyword>
<dbReference type="Gene3D" id="3.40.50.720">
    <property type="entry name" value="NAD(P)-binding Rossmann-like Domain"/>
    <property type="match status" value="1"/>
</dbReference>
<name>A0A5A9YXY8_9ACTN</name>
<dbReference type="Proteomes" id="UP000324965">
    <property type="component" value="Unassembled WGS sequence"/>
</dbReference>
<accession>A0A5A9YXY8</accession>
<evidence type="ECO:0000256" key="2">
    <source>
        <dbReference type="ARBA" id="ARBA00023268"/>
    </source>
</evidence>
<dbReference type="Pfam" id="PF14765">
    <property type="entry name" value="PS-DH"/>
    <property type="match status" value="1"/>
</dbReference>
<dbReference type="PANTHER" id="PTHR43775:SF51">
    <property type="entry name" value="INACTIVE PHENOLPHTHIOCEROL SYNTHESIS POLYKETIDE SYNTHASE TYPE I PKS1-RELATED"/>
    <property type="match status" value="1"/>
</dbReference>
<dbReference type="EMBL" id="VDFC01000214">
    <property type="protein sequence ID" value="KAA0909718.1"/>
    <property type="molecule type" value="Genomic_DNA"/>
</dbReference>
<protein>
    <recommendedName>
        <fullName evidence="4">PKS/mFAS DH domain-containing protein</fullName>
    </recommendedName>
</protein>
<feature type="region of interest" description="N-terminal hotdog fold" evidence="3">
    <location>
        <begin position="34"/>
        <end position="160"/>
    </location>
</feature>
<feature type="non-terminal residue" evidence="5">
    <location>
        <position position="1"/>
    </location>
</feature>
<dbReference type="InterPro" id="IPR049552">
    <property type="entry name" value="PKS_DH_N"/>
</dbReference>
<evidence type="ECO:0000256" key="3">
    <source>
        <dbReference type="PROSITE-ProRule" id="PRU01363"/>
    </source>
</evidence>
<dbReference type="GO" id="GO:0004312">
    <property type="term" value="F:fatty acid synthase activity"/>
    <property type="evidence" value="ECO:0007669"/>
    <property type="project" value="TreeGrafter"/>
</dbReference>
<evidence type="ECO:0000313" key="5">
    <source>
        <dbReference type="EMBL" id="KAA0909718.1"/>
    </source>
</evidence>
<dbReference type="GO" id="GO:0006633">
    <property type="term" value="P:fatty acid biosynthetic process"/>
    <property type="evidence" value="ECO:0007669"/>
    <property type="project" value="TreeGrafter"/>
</dbReference>
<comment type="caution">
    <text evidence="5">The sequence shown here is derived from an EMBL/GenBank/DDBJ whole genome shotgun (WGS) entry which is preliminary data.</text>
</comment>
<feature type="active site" description="Proton acceptor; for dehydratase activity" evidence="3">
    <location>
        <position position="66"/>
    </location>
</feature>
<reference evidence="5 6" key="1">
    <citation type="submission" date="2019-05" db="EMBL/GenBank/DDBJ databases">
        <authorList>
            <person name="Hariharan J."/>
            <person name="Choudoir M.J."/>
            <person name="Diebold P."/>
            <person name="Panke-Buisse K."/>
            <person name="Buckley D.H."/>
        </authorList>
    </citation>
    <scope>NUCLEOTIDE SEQUENCE [LARGE SCALE GENOMIC DNA]</scope>
    <source>
        <strain evidence="5 6">SUN51</strain>
    </source>
</reference>
<gene>
    <name evidence="5" type="ORF">FGF04_39265</name>
</gene>
<evidence type="ECO:0000313" key="6">
    <source>
        <dbReference type="Proteomes" id="UP000324965"/>
    </source>
</evidence>
<dbReference type="InterPro" id="IPR020807">
    <property type="entry name" value="PKS_DH"/>
</dbReference>
<dbReference type="SMART" id="SM00826">
    <property type="entry name" value="PKS_DH"/>
    <property type="match status" value="1"/>
</dbReference>
<sequence>VDLPTYPFQHKHYWIEAVQDTVDVEQAGLETAEHPLLSAVVLTADETGAVLTGRLSTRGHPWLADHAVHDAVLFPGTGFVELAVRAGDTVGLPVLEELTHEAPLVLPSDTAVTLQIIVRRDPGSDRAALEVYGRQDDASDPTGSWTLHASGTLTAAATTATITPADDLTHWPPPGADAVPVDALYPHLAGQGLHYGPAFQGVRAIWHRDDEVFAEVELPTPGVEQAAGFGLHPALFDAALHALAGADHSDHRGHSGQEPGPQLPFAWQGVTLHASGATALRVHLRPTGPTTIAVSLADPDGTPVATVTSLVTRPAPSIPRPADDPTHHALFHLEWTPAPALPGTSTPATPATEEIALHHVTADGPDMTTRVRSALRTVLGILRSSAGHEPTTSDRTPIALITRHAVSVADTDPAPDPAAAAVWGLVRSAQA</sequence>
<organism evidence="5 6">
    <name type="scientific">Streptomyces apricus</name>
    <dbReference type="NCBI Taxonomy" id="1828112"/>
    <lineage>
        <taxon>Bacteria</taxon>
        <taxon>Bacillati</taxon>
        <taxon>Actinomycetota</taxon>
        <taxon>Actinomycetes</taxon>
        <taxon>Kitasatosporales</taxon>
        <taxon>Streptomycetaceae</taxon>
        <taxon>Streptomyces</taxon>
    </lineage>
</organism>
<feature type="active site" description="Proton donor; for dehydratase activity" evidence="3">
    <location>
        <position position="237"/>
    </location>
</feature>
<feature type="domain" description="PKS/mFAS DH" evidence="4">
    <location>
        <begin position="34"/>
        <end position="321"/>
    </location>
</feature>
<dbReference type="InterPro" id="IPR050091">
    <property type="entry name" value="PKS_NRPS_Biosynth_Enz"/>
</dbReference>
<keyword evidence="1" id="KW-0808">Transferase</keyword>
<dbReference type="SUPFAM" id="SSF51735">
    <property type="entry name" value="NAD(P)-binding Rossmann-fold domains"/>
    <property type="match status" value="1"/>
</dbReference>